<feature type="compositionally biased region" description="Basic and acidic residues" evidence="1">
    <location>
        <begin position="205"/>
        <end position="217"/>
    </location>
</feature>
<feature type="compositionally biased region" description="Acidic residues" evidence="1">
    <location>
        <begin position="435"/>
        <end position="444"/>
    </location>
</feature>
<dbReference type="AlphaFoldDB" id="A0A9P8QGD9"/>
<keyword evidence="3" id="KW-1185">Reference proteome</keyword>
<evidence type="ECO:0000313" key="3">
    <source>
        <dbReference type="Proteomes" id="UP000827724"/>
    </source>
</evidence>
<feature type="compositionally biased region" description="Basic and acidic residues" evidence="1">
    <location>
        <begin position="282"/>
        <end position="294"/>
    </location>
</feature>
<sequence length="458" mass="50044">MSHPPAAPSTPPLRPTLHPNAKPRPPHLRVVDTSLKPGEVHPLREDEFDDRQCSPLSPVSSSPWEDASAASTTASIPSTPTTQVSVNEPLLPRDLLPGKPQFLSQAAAVPEAVRVPPESLGGPIRHIPPRWALRGDIYTFAFWTSAGAAGSLPEHVYSPLEGATSFADGTISRPVGGLSMIQILSYSDSPVGPYDEMIVAPGSFDWERTEPGGEKTRGSNPKTTRVYVSTPNSCFNGRTNSSATSRDKSSRHTFLSDWNTPKHLAKFVWDHSPDGSTTIKIYPHDDPSNPDESRPSSAPFFQTTFRPMPLVPRFPFATSWADHLGFNTTIVMPPLPAGRGTYGELPSTSRWISLPTRQYCARSTMGWYDVAQPDGGAACGGHENFLPWLGRWQVGLKMQDADLTFEMPEIWEKGDKLSGDSAASGPDGERSAETPEAETTEAETTEWRHTTFLHDYFS</sequence>
<comment type="caution">
    <text evidence="2">The sequence shown here is derived from an EMBL/GenBank/DDBJ whole genome shotgun (WGS) entry which is preliminary data.</text>
</comment>
<name>A0A9P8QGD9_9HYPO</name>
<feature type="region of interest" description="Disordered" evidence="1">
    <location>
        <begin position="414"/>
        <end position="445"/>
    </location>
</feature>
<dbReference type="PANTHER" id="PTHR40518:SF1">
    <property type="entry name" value="ACETOACETATE DECARBOXYLASE"/>
    <property type="match status" value="1"/>
</dbReference>
<feature type="compositionally biased region" description="Pro residues" evidence="1">
    <location>
        <begin position="1"/>
        <end position="14"/>
    </location>
</feature>
<dbReference type="Proteomes" id="UP000827724">
    <property type="component" value="Unassembled WGS sequence"/>
</dbReference>
<feature type="compositionally biased region" description="Polar residues" evidence="1">
    <location>
        <begin position="218"/>
        <end position="244"/>
    </location>
</feature>
<feature type="region of interest" description="Disordered" evidence="1">
    <location>
        <begin position="278"/>
        <end position="299"/>
    </location>
</feature>
<reference evidence="2" key="1">
    <citation type="submission" date="2021-08" db="EMBL/GenBank/DDBJ databases">
        <title>Chromosome-Level Trichoderma cornu-damae using Hi-C Data.</title>
        <authorList>
            <person name="Kim C.S."/>
        </authorList>
    </citation>
    <scope>NUCLEOTIDE SEQUENCE</scope>
    <source>
        <strain evidence="2">KA19-0412C</strain>
    </source>
</reference>
<proteinExistence type="predicted"/>
<feature type="compositionally biased region" description="Low complexity" evidence="1">
    <location>
        <begin position="67"/>
        <end position="82"/>
    </location>
</feature>
<dbReference type="OrthoDB" id="9970474at2759"/>
<organism evidence="2 3">
    <name type="scientific">Trichoderma cornu-damae</name>
    <dbReference type="NCBI Taxonomy" id="654480"/>
    <lineage>
        <taxon>Eukaryota</taxon>
        <taxon>Fungi</taxon>
        <taxon>Dikarya</taxon>
        <taxon>Ascomycota</taxon>
        <taxon>Pezizomycotina</taxon>
        <taxon>Sordariomycetes</taxon>
        <taxon>Hypocreomycetidae</taxon>
        <taxon>Hypocreales</taxon>
        <taxon>Hypocreaceae</taxon>
        <taxon>Trichoderma</taxon>
    </lineage>
</organism>
<feature type="compositionally biased region" description="Polar residues" evidence="1">
    <location>
        <begin position="54"/>
        <end position="63"/>
    </location>
</feature>
<feature type="region of interest" description="Disordered" evidence="1">
    <location>
        <begin position="205"/>
        <end position="254"/>
    </location>
</feature>
<feature type="region of interest" description="Disordered" evidence="1">
    <location>
        <begin position="1"/>
        <end position="85"/>
    </location>
</feature>
<evidence type="ECO:0000313" key="2">
    <source>
        <dbReference type="EMBL" id="KAH6604366.1"/>
    </source>
</evidence>
<dbReference type="PANTHER" id="PTHR40518">
    <property type="entry name" value="ACETOACETATE DECARBOXYLASE"/>
    <property type="match status" value="1"/>
</dbReference>
<dbReference type="EMBL" id="JAIWOZ010000006">
    <property type="protein sequence ID" value="KAH6604366.1"/>
    <property type="molecule type" value="Genomic_DNA"/>
</dbReference>
<accession>A0A9P8QGD9</accession>
<evidence type="ECO:0000256" key="1">
    <source>
        <dbReference type="SAM" id="MobiDB-lite"/>
    </source>
</evidence>
<protein>
    <submittedName>
        <fullName evidence="2">Acetoacetate decarboxylase adc domain-containing</fullName>
    </submittedName>
</protein>
<gene>
    <name evidence="2" type="ORF">Trco_007812</name>
</gene>